<keyword evidence="2" id="KW-1185">Reference proteome</keyword>
<evidence type="ECO:0000313" key="2">
    <source>
        <dbReference type="Proteomes" id="UP000694557"/>
    </source>
</evidence>
<sequence length="57" mass="6372">MTREESQLAIEAQKRRIEAIFTRHRQRLGKTAFLQLKRGEGGGGRACSRGRGCSRGV</sequence>
<dbReference type="GO" id="GO:0030507">
    <property type="term" value="F:spectrin binding"/>
    <property type="evidence" value="ECO:0007669"/>
    <property type="project" value="InterPro"/>
</dbReference>
<accession>A0A8C7MZU3</accession>
<protein>
    <submittedName>
        <fullName evidence="1">Uncharacterized protein</fullName>
    </submittedName>
</protein>
<dbReference type="GO" id="GO:0031175">
    <property type="term" value="P:neuron projection development"/>
    <property type="evidence" value="ECO:0007669"/>
    <property type="project" value="InterPro"/>
</dbReference>
<dbReference type="Proteomes" id="UP000694557">
    <property type="component" value="Unassembled WGS sequence"/>
</dbReference>
<name>A0A8C7MZU3_ONCKI</name>
<organism evidence="1 2">
    <name type="scientific">Oncorhynchus kisutch</name>
    <name type="common">Coho salmon</name>
    <name type="synonym">Salmo kisutch</name>
    <dbReference type="NCBI Taxonomy" id="8019"/>
    <lineage>
        <taxon>Eukaryota</taxon>
        <taxon>Metazoa</taxon>
        <taxon>Chordata</taxon>
        <taxon>Craniata</taxon>
        <taxon>Vertebrata</taxon>
        <taxon>Euteleostomi</taxon>
        <taxon>Actinopterygii</taxon>
        <taxon>Neopterygii</taxon>
        <taxon>Teleostei</taxon>
        <taxon>Protacanthopterygii</taxon>
        <taxon>Salmoniformes</taxon>
        <taxon>Salmonidae</taxon>
        <taxon>Salmoninae</taxon>
        <taxon>Oncorhynchus</taxon>
    </lineage>
</organism>
<evidence type="ECO:0000313" key="1">
    <source>
        <dbReference type="Ensembl" id="ENSOKIP00005090437.1"/>
    </source>
</evidence>
<dbReference type="AlphaFoldDB" id="A0A8C7MZU3"/>
<proteinExistence type="predicted"/>
<dbReference type="InterPro" id="IPR031372">
    <property type="entry name" value="CAMSAP_CC1"/>
</dbReference>
<dbReference type="Ensembl" id="ENSOKIT00005096656.1">
    <property type="protein sequence ID" value="ENSOKIP00005090437.1"/>
    <property type="gene ID" value="ENSOKIG00005039410.1"/>
</dbReference>
<dbReference type="GeneTree" id="ENSGT00980000198723"/>
<reference evidence="1" key="1">
    <citation type="submission" date="2025-08" db="UniProtKB">
        <authorList>
            <consortium name="Ensembl"/>
        </authorList>
    </citation>
    <scope>IDENTIFICATION</scope>
</reference>
<dbReference type="Pfam" id="PF17095">
    <property type="entry name" value="CAMSAP_CC1"/>
    <property type="match status" value="1"/>
</dbReference>
<dbReference type="GO" id="GO:0005516">
    <property type="term" value="F:calmodulin binding"/>
    <property type="evidence" value="ECO:0007669"/>
    <property type="project" value="InterPro"/>
</dbReference>
<reference evidence="1" key="2">
    <citation type="submission" date="2025-09" db="UniProtKB">
        <authorList>
            <consortium name="Ensembl"/>
        </authorList>
    </citation>
    <scope>IDENTIFICATION</scope>
</reference>